<keyword evidence="3" id="KW-1133">Transmembrane helix</keyword>
<accession>A0ABQ5U6M7</accession>
<name>A0ABQ5U6M7_9PROT</name>
<organism evidence="4 5">
    <name type="scientific">Sneathiella chinensis</name>
    <dbReference type="NCBI Taxonomy" id="349750"/>
    <lineage>
        <taxon>Bacteria</taxon>
        <taxon>Pseudomonadati</taxon>
        <taxon>Pseudomonadota</taxon>
        <taxon>Alphaproteobacteria</taxon>
        <taxon>Sneathiellales</taxon>
        <taxon>Sneathiellaceae</taxon>
        <taxon>Sneathiella</taxon>
    </lineage>
</organism>
<keyword evidence="5" id="KW-1185">Reference proteome</keyword>
<keyword evidence="1" id="KW-0175">Coiled coil</keyword>
<evidence type="ECO:0000313" key="5">
    <source>
        <dbReference type="Proteomes" id="UP001161409"/>
    </source>
</evidence>
<feature type="compositionally biased region" description="Basic and acidic residues" evidence="2">
    <location>
        <begin position="133"/>
        <end position="142"/>
    </location>
</feature>
<feature type="coiled-coil region" evidence="1">
    <location>
        <begin position="6"/>
        <end position="40"/>
    </location>
</feature>
<feature type="transmembrane region" description="Helical" evidence="3">
    <location>
        <begin position="346"/>
        <end position="367"/>
    </location>
</feature>
<keyword evidence="3" id="KW-0472">Membrane</keyword>
<evidence type="ECO:0000256" key="1">
    <source>
        <dbReference type="SAM" id="Coils"/>
    </source>
</evidence>
<comment type="caution">
    <text evidence="4">The sequence shown here is derived from an EMBL/GenBank/DDBJ whole genome shotgun (WGS) entry which is preliminary data.</text>
</comment>
<reference evidence="4" key="2">
    <citation type="submission" date="2023-01" db="EMBL/GenBank/DDBJ databases">
        <title>Draft genome sequence of Sneathiella chinensis strain NBRC 103408.</title>
        <authorList>
            <person name="Sun Q."/>
            <person name="Mori K."/>
        </authorList>
    </citation>
    <scope>NUCLEOTIDE SEQUENCE</scope>
    <source>
        <strain evidence="4">NBRC 103408</strain>
    </source>
</reference>
<dbReference type="EMBL" id="BSNF01000008">
    <property type="protein sequence ID" value="GLQ07574.1"/>
    <property type="molecule type" value="Genomic_DNA"/>
</dbReference>
<dbReference type="Proteomes" id="UP001161409">
    <property type="component" value="Unassembled WGS sequence"/>
</dbReference>
<gene>
    <name evidence="4" type="ORF">GCM10007924_27950</name>
</gene>
<feature type="compositionally biased region" description="Low complexity" evidence="2">
    <location>
        <begin position="76"/>
        <end position="124"/>
    </location>
</feature>
<protein>
    <submittedName>
        <fullName evidence="4">Uncharacterized protein</fullName>
    </submittedName>
</protein>
<evidence type="ECO:0000256" key="2">
    <source>
        <dbReference type="SAM" id="MobiDB-lite"/>
    </source>
</evidence>
<reference evidence="4" key="1">
    <citation type="journal article" date="2014" name="Int. J. Syst. Evol. Microbiol.">
        <title>Complete genome of a new Firmicutes species belonging to the dominant human colonic microbiota ('Ruminococcus bicirculans') reveals two chromosomes and a selective capacity to utilize plant glucans.</title>
        <authorList>
            <consortium name="NISC Comparative Sequencing Program"/>
            <person name="Wegmann U."/>
            <person name="Louis P."/>
            <person name="Goesmann A."/>
            <person name="Henrissat B."/>
            <person name="Duncan S.H."/>
            <person name="Flint H.J."/>
        </authorList>
    </citation>
    <scope>NUCLEOTIDE SEQUENCE</scope>
    <source>
        <strain evidence="4">NBRC 103408</strain>
    </source>
</reference>
<proteinExistence type="predicted"/>
<evidence type="ECO:0000313" key="4">
    <source>
        <dbReference type="EMBL" id="GLQ07574.1"/>
    </source>
</evidence>
<keyword evidence="3" id="KW-0812">Transmembrane</keyword>
<feature type="transmembrane region" description="Helical" evidence="3">
    <location>
        <begin position="233"/>
        <end position="253"/>
    </location>
</feature>
<feature type="transmembrane region" description="Helical" evidence="3">
    <location>
        <begin position="315"/>
        <end position="334"/>
    </location>
</feature>
<feature type="transmembrane region" description="Helical" evidence="3">
    <location>
        <begin position="273"/>
        <end position="294"/>
    </location>
</feature>
<sequence length="386" mass="41151">MREEMMSATSQSIQSLLKQRQDLKNALLDLRAEIAALNRSAGAKLDGLEQDEEEDLAAQMVVSPSLPEVPEKETEAAPQEAAQTDKTATEAAETPAAPASPTATETPPAPQPRSGGASGVASGARPTLTGEESLYRQEEAARTRPGSAPGASLPVLLERAQLLADYCLNHPTDVDRDRLGQLDRILAELEAGGLDPDRVQTLKDCYRAVAAQCYSAGGVNGLTLQESQGSVPLLWGLPAVVAALVFVAIPFLLLFRTLTGKMFVAGFADELTLLITGLVSFIWGASGALVWVAGSMIRDVRARRYCRLWYRGTGVRAAVGGTVGLIPFVGMFFLSPGAAVGIAPDILLFLAAFTVGLVTGFVFSILLDRFPRLTRNRSEQYSFSPF</sequence>
<feature type="region of interest" description="Disordered" evidence="2">
    <location>
        <begin position="41"/>
        <end position="151"/>
    </location>
</feature>
<evidence type="ECO:0000256" key="3">
    <source>
        <dbReference type="SAM" id="Phobius"/>
    </source>
</evidence>